<comment type="subcellular location">
    <subcellularLocation>
        <location evidence="1">Membrane</location>
    </subcellularLocation>
</comment>
<dbReference type="InterPro" id="IPR045187">
    <property type="entry name" value="CcO_II"/>
</dbReference>
<dbReference type="InterPro" id="IPR002429">
    <property type="entry name" value="CcO_II-like_C"/>
</dbReference>
<evidence type="ECO:0000313" key="5">
    <source>
        <dbReference type="EMBL" id="VAW80509.1"/>
    </source>
</evidence>
<dbReference type="PANTHER" id="PTHR22888:SF9">
    <property type="entry name" value="CYTOCHROME C OXIDASE SUBUNIT 2"/>
    <property type="match status" value="1"/>
</dbReference>
<comment type="similarity">
    <text evidence="2">Belongs to the cytochrome c oxidase subunit 2 family.</text>
</comment>
<keyword evidence="3" id="KW-0472">Membrane</keyword>
<dbReference type="PRINTS" id="PR01166">
    <property type="entry name" value="CYCOXIDASEII"/>
</dbReference>
<evidence type="ECO:0000259" key="4">
    <source>
        <dbReference type="PROSITE" id="PS50857"/>
    </source>
</evidence>
<reference evidence="5" key="1">
    <citation type="submission" date="2018-06" db="EMBL/GenBank/DDBJ databases">
        <authorList>
            <person name="Zhirakovskaya E."/>
        </authorList>
    </citation>
    <scope>NUCLEOTIDE SEQUENCE</scope>
</reference>
<dbReference type="EMBL" id="UOFL01000198">
    <property type="protein sequence ID" value="VAW80509.1"/>
    <property type="molecule type" value="Genomic_DNA"/>
</dbReference>
<dbReference type="Gene3D" id="2.60.40.420">
    <property type="entry name" value="Cupredoxins - blue copper proteins"/>
    <property type="match status" value="1"/>
</dbReference>
<proteinExistence type="inferred from homology"/>
<dbReference type="Pfam" id="PF00116">
    <property type="entry name" value="COX2"/>
    <property type="match status" value="1"/>
</dbReference>
<dbReference type="SUPFAM" id="SSF49503">
    <property type="entry name" value="Cupredoxins"/>
    <property type="match status" value="1"/>
</dbReference>
<dbReference type="GO" id="GO:0042773">
    <property type="term" value="P:ATP synthesis coupled electron transport"/>
    <property type="evidence" value="ECO:0007669"/>
    <property type="project" value="TreeGrafter"/>
</dbReference>
<dbReference type="PROSITE" id="PS50857">
    <property type="entry name" value="COX2_CUA"/>
    <property type="match status" value="1"/>
</dbReference>
<sequence length="316" mass="36714">MRSIILLVAVSLMQAGCSKPSNKYPGMTNHASIAYDRHIREMKIGIAFSIMDFPKRYEQLCGLWYPGQKPHYNKLSKKWYADNKHHMLAAKKILRSINSEYKKERIKPLNISKIKSDISNSMVPKKKFLGYSHIEKMKFCKRGLKYMVQKEMRLDYIIESLNGERELSFEKQQAKPEKIKLRIIITAIDNNWKVSYLDGQAKGIIFRTWSKQIKLNNKYKTIIKNPIVLPKDTSILLQITSQQGIHSFYVPKLGLKRDAIQGVLNPIGLKASKTGIFQGACAEMGAFNVPKMRFEIRVYNKKNYLKWVSNHRRSVR</sequence>
<evidence type="ECO:0000256" key="3">
    <source>
        <dbReference type="ARBA" id="ARBA00023136"/>
    </source>
</evidence>
<dbReference type="AlphaFoldDB" id="A0A3B0Z257"/>
<evidence type="ECO:0000256" key="1">
    <source>
        <dbReference type="ARBA" id="ARBA00004370"/>
    </source>
</evidence>
<gene>
    <name evidence="5" type="ORF">MNBD_GAMMA12-3956</name>
</gene>
<dbReference type="PANTHER" id="PTHR22888">
    <property type="entry name" value="CYTOCHROME C OXIDASE, SUBUNIT II"/>
    <property type="match status" value="1"/>
</dbReference>
<dbReference type="GO" id="GO:0005507">
    <property type="term" value="F:copper ion binding"/>
    <property type="evidence" value="ECO:0007669"/>
    <property type="project" value="InterPro"/>
</dbReference>
<dbReference type="InterPro" id="IPR008972">
    <property type="entry name" value="Cupredoxin"/>
</dbReference>
<evidence type="ECO:0000256" key="2">
    <source>
        <dbReference type="ARBA" id="ARBA00007866"/>
    </source>
</evidence>
<organism evidence="5">
    <name type="scientific">hydrothermal vent metagenome</name>
    <dbReference type="NCBI Taxonomy" id="652676"/>
    <lineage>
        <taxon>unclassified sequences</taxon>
        <taxon>metagenomes</taxon>
        <taxon>ecological metagenomes</taxon>
    </lineage>
</organism>
<feature type="domain" description="Cytochrome oxidase subunit II copper A binding" evidence="4">
    <location>
        <begin position="178"/>
        <end position="310"/>
    </location>
</feature>
<dbReference type="GO" id="GO:0004129">
    <property type="term" value="F:cytochrome-c oxidase activity"/>
    <property type="evidence" value="ECO:0007669"/>
    <property type="project" value="InterPro"/>
</dbReference>
<protein>
    <recommendedName>
        <fullName evidence="4">Cytochrome oxidase subunit II copper A binding domain-containing protein</fullName>
    </recommendedName>
</protein>
<accession>A0A3B0Z257</accession>
<dbReference type="GO" id="GO:0016020">
    <property type="term" value="C:membrane"/>
    <property type="evidence" value="ECO:0007669"/>
    <property type="project" value="UniProtKB-SubCell"/>
</dbReference>
<name>A0A3B0Z257_9ZZZZ</name>